<keyword evidence="1" id="KW-0472">Membrane</keyword>
<dbReference type="EMBL" id="CP003944">
    <property type="protein sequence ID" value="AFZ51901.1"/>
    <property type="molecule type" value="Genomic_DNA"/>
</dbReference>
<keyword evidence="3" id="KW-1185">Reference proteome</keyword>
<dbReference type="STRING" id="13035.Dacsa_3403"/>
<feature type="transmembrane region" description="Helical" evidence="1">
    <location>
        <begin position="32"/>
        <end position="50"/>
    </location>
</feature>
<feature type="transmembrane region" description="Helical" evidence="1">
    <location>
        <begin position="136"/>
        <end position="154"/>
    </location>
</feature>
<dbReference type="InterPro" id="IPR021468">
    <property type="entry name" value="DUF3120"/>
</dbReference>
<feature type="transmembrane region" description="Helical" evidence="1">
    <location>
        <begin position="187"/>
        <end position="207"/>
    </location>
</feature>
<dbReference type="HOGENOM" id="CLU_086048_0_0_3"/>
<dbReference type="AlphaFoldDB" id="K9YY75"/>
<accession>K9YY75</accession>
<feature type="transmembrane region" description="Helical" evidence="1">
    <location>
        <begin position="82"/>
        <end position="103"/>
    </location>
</feature>
<feature type="transmembrane region" description="Helical" evidence="1">
    <location>
        <begin position="56"/>
        <end position="75"/>
    </location>
</feature>
<dbReference type="eggNOG" id="ENOG502ZAA4">
    <property type="taxonomic scope" value="Bacteria"/>
</dbReference>
<dbReference type="Pfam" id="PF11318">
    <property type="entry name" value="DUF3120"/>
    <property type="match status" value="1"/>
</dbReference>
<feature type="transmembrane region" description="Helical" evidence="1">
    <location>
        <begin position="214"/>
        <end position="235"/>
    </location>
</feature>
<name>K9YY75_DACS8</name>
<keyword evidence="1" id="KW-0812">Transmembrane</keyword>
<evidence type="ECO:0000256" key="1">
    <source>
        <dbReference type="SAM" id="Phobius"/>
    </source>
</evidence>
<feature type="transmembrane region" description="Helical" evidence="1">
    <location>
        <begin position="109"/>
        <end position="127"/>
    </location>
</feature>
<dbReference type="Proteomes" id="UP000010482">
    <property type="component" value="Chromosome"/>
</dbReference>
<dbReference type="RefSeq" id="WP_015230875.1">
    <property type="nucleotide sequence ID" value="NC_019780.1"/>
</dbReference>
<evidence type="ECO:0008006" key="4">
    <source>
        <dbReference type="Google" id="ProtNLM"/>
    </source>
</evidence>
<gene>
    <name evidence="2" type="ORF">Dacsa_3403</name>
</gene>
<evidence type="ECO:0000313" key="3">
    <source>
        <dbReference type="Proteomes" id="UP000010482"/>
    </source>
</evidence>
<sequence length="238" mass="27008">MFNSFWFPPSISQLGERLPIYARAFLIKQKHWLVFAASGFLVSIPVFAQAPMVREFPVMSLILTLGWIALGWVWFKNPKANIWGDLILGFSWSWLAGSIYWGWFRWEPIIHLPIEAIGLPFAFFALAKGWGQVGNLFYLGSLFGTALTDVYFYLTGLMPHWRELMRVDPALYKPIFQDALVQMQTPWSALCAIVIVSVLSGMGIFGIKQNTLPWWAFSGAVLSTLFVDGLFWVAAKMA</sequence>
<dbReference type="KEGG" id="dsl:Dacsa_3403"/>
<dbReference type="OrthoDB" id="508743at2"/>
<reference evidence="2" key="1">
    <citation type="submission" date="2012-04" db="EMBL/GenBank/DDBJ databases">
        <title>Finished genome of Dactylococcopsis salina PCC 8305.</title>
        <authorList>
            <consortium name="US DOE Joint Genome Institute"/>
            <person name="Gugger M."/>
            <person name="Coursin T."/>
            <person name="Rippka R."/>
            <person name="Tandeau De Marsac N."/>
            <person name="Huntemann M."/>
            <person name="Wei C.-L."/>
            <person name="Han J."/>
            <person name="Detter J.C."/>
            <person name="Han C."/>
            <person name="Tapia R."/>
            <person name="Daligault H."/>
            <person name="Chen A."/>
            <person name="Krypides N."/>
            <person name="Mavromatis K."/>
            <person name="Markowitz V."/>
            <person name="Szeto E."/>
            <person name="Ivanova N."/>
            <person name="Ovchinnikova G."/>
            <person name="Pagani I."/>
            <person name="Pati A."/>
            <person name="Goodwin L."/>
            <person name="Peters L."/>
            <person name="Pitluck S."/>
            <person name="Woyke T."/>
            <person name="Kerfeld C."/>
        </authorList>
    </citation>
    <scope>NUCLEOTIDE SEQUENCE [LARGE SCALE GENOMIC DNA]</scope>
    <source>
        <strain evidence="2">PCC 8305</strain>
    </source>
</reference>
<keyword evidence="1" id="KW-1133">Transmembrane helix</keyword>
<protein>
    <recommendedName>
        <fullName evidence="4">DUF3120 domain-containing protein</fullName>
    </recommendedName>
</protein>
<proteinExistence type="predicted"/>
<organism evidence="2 3">
    <name type="scientific">Dactylococcopsis salina (strain PCC 8305)</name>
    <name type="common">Myxobactron salinum</name>
    <dbReference type="NCBI Taxonomy" id="13035"/>
    <lineage>
        <taxon>Bacteria</taxon>
        <taxon>Bacillati</taxon>
        <taxon>Cyanobacteriota</taxon>
        <taxon>Cyanophyceae</taxon>
        <taxon>Nodosilineales</taxon>
        <taxon>Cymatolegaceae</taxon>
        <taxon>Dactylococcopsis</taxon>
    </lineage>
</organism>
<dbReference type="PATRIC" id="fig|13035.3.peg.3856"/>
<evidence type="ECO:0000313" key="2">
    <source>
        <dbReference type="EMBL" id="AFZ51901.1"/>
    </source>
</evidence>